<organism evidence="2 3">
    <name type="scientific">Tenebrio molitor</name>
    <name type="common">Yellow mealworm beetle</name>
    <dbReference type="NCBI Taxonomy" id="7067"/>
    <lineage>
        <taxon>Eukaryota</taxon>
        <taxon>Metazoa</taxon>
        <taxon>Ecdysozoa</taxon>
        <taxon>Arthropoda</taxon>
        <taxon>Hexapoda</taxon>
        <taxon>Insecta</taxon>
        <taxon>Pterygota</taxon>
        <taxon>Neoptera</taxon>
        <taxon>Endopterygota</taxon>
        <taxon>Coleoptera</taxon>
        <taxon>Polyphaga</taxon>
        <taxon>Cucujiformia</taxon>
        <taxon>Tenebrionidae</taxon>
        <taxon>Tenebrio</taxon>
    </lineage>
</organism>
<feature type="transmembrane region" description="Helical" evidence="1">
    <location>
        <begin position="82"/>
        <end position="102"/>
    </location>
</feature>
<evidence type="ECO:0000313" key="2">
    <source>
        <dbReference type="EMBL" id="KAH0811446.1"/>
    </source>
</evidence>
<keyword evidence="1" id="KW-1133">Transmembrane helix</keyword>
<reference evidence="2" key="2">
    <citation type="submission" date="2021-08" db="EMBL/GenBank/DDBJ databases">
        <authorList>
            <person name="Eriksson T."/>
        </authorList>
    </citation>
    <scope>NUCLEOTIDE SEQUENCE</scope>
    <source>
        <strain evidence="2">Stoneville</strain>
        <tissue evidence="2">Whole head</tissue>
    </source>
</reference>
<feature type="transmembrane region" description="Helical" evidence="1">
    <location>
        <begin position="278"/>
        <end position="306"/>
    </location>
</feature>
<evidence type="ECO:0000256" key="1">
    <source>
        <dbReference type="SAM" id="Phobius"/>
    </source>
</evidence>
<evidence type="ECO:0000313" key="3">
    <source>
        <dbReference type="Proteomes" id="UP000719412"/>
    </source>
</evidence>
<comment type="caution">
    <text evidence="2">The sequence shown here is derived from an EMBL/GenBank/DDBJ whole genome shotgun (WGS) entry which is preliminary data.</text>
</comment>
<sequence>MARNQLGLTKTEDHLSKLAYTLGTLQALTWSVLSTICLVLYLEPSRFPQVDSHMDQISYLIYGFFLAREVVAFRKQVVKPRVFFGFAWVYFCLNLVLLVVSLKNLLQTKNQRIIRDVRLWGGITLLISMVDLLVVILLGVDYHNCKDLYNYHVMSLEEACANGILPVLVVVAKGFVLWFVNIAFAWVLLKMAQRIKRRQIYQASTIMDSLSYLEKKLKEIAGLIGVKKGNLRLVYQIWSANTALVCLVDLILVIILGANYDKCLSENSTSSEVICAVGILPVLVIAGKGFVLWIVNVMFAVLLLYIAKQLQQETPLNHFMPRATLQGSSNVGPPLQQFGAVYFQPYEHNPFPSAVPTSPTTPFSTVPLSPVRQSWSTYPVQVMAQQPYRHIMDMLRGTEKNLKQIAGAIGVIQSLAWIIMAVICIVLYYTEPTDSFDWSYMDQVEELFYQLFLKRYNQRVYFDGQSLTPAVFAFFSWVYLFIDLTWFATSWLVLLQRKGNLRLIYQIWTANTALVCLIDLILVIILGADYDKCLSDNLEGICVNGILPVLVIAAKGFILWIVNAIFVVVVWKISKQLQQETPLSHFMPRSTLQGSPNVGPPFQQQYLGGYQYNSGSPVPARFPPSPYSPAVPTTPYSPAVPTTPYFPAVPPKPFAVQTVPRSPVRQSWSGYTQQVPTQQPYRQYQEPFVLRAPPRRY</sequence>
<feature type="transmembrane region" description="Helical" evidence="1">
    <location>
        <begin position="507"/>
        <end position="526"/>
    </location>
</feature>
<dbReference type="Proteomes" id="UP000719412">
    <property type="component" value="Unassembled WGS sequence"/>
</dbReference>
<name>A0A8J6LFY8_TENMO</name>
<feature type="transmembrane region" description="Helical" evidence="1">
    <location>
        <begin position="470"/>
        <end position="495"/>
    </location>
</feature>
<reference evidence="2" key="1">
    <citation type="journal article" date="2020" name="J Insects Food Feed">
        <title>The yellow mealworm (Tenebrio molitor) genome: a resource for the emerging insects as food and feed industry.</title>
        <authorList>
            <person name="Eriksson T."/>
            <person name="Andere A."/>
            <person name="Kelstrup H."/>
            <person name="Emery V."/>
            <person name="Picard C."/>
        </authorList>
    </citation>
    <scope>NUCLEOTIDE SEQUENCE</scope>
    <source>
        <strain evidence="2">Stoneville</strain>
        <tissue evidence="2">Whole head</tissue>
    </source>
</reference>
<feature type="transmembrane region" description="Helical" evidence="1">
    <location>
        <begin position="123"/>
        <end position="143"/>
    </location>
</feature>
<feature type="transmembrane region" description="Helical" evidence="1">
    <location>
        <begin position="20"/>
        <end position="42"/>
    </location>
</feature>
<feature type="transmembrane region" description="Helical" evidence="1">
    <location>
        <begin position="237"/>
        <end position="258"/>
    </location>
</feature>
<keyword evidence="1" id="KW-0472">Membrane</keyword>
<feature type="transmembrane region" description="Helical" evidence="1">
    <location>
        <begin position="546"/>
        <end position="571"/>
    </location>
</feature>
<feature type="transmembrane region" description="Helical" evidence="1">
    <location>
        <begin position="163"/>
        <end position="189"/>
    </location>
</feature>
<accession>A0A8J6LFY8</accession>
<evidence type="ECO:0008006" key="4">
    <source>
        <dbReference type="Google" id="ProtNLM"/>
    </source>
</evidence>
<dbReference type="AlphaFoldDB" id="A0A8J6LFY8"/>
<dbReference type="EMBL" id="JABDTM020026802">
    <property type="protein sequence ID" value="KAH0811446.1"/>
    <property type="molecule type" value="Genomic_DNA"/>
</dbReference>
<gene>
    <name evidence="2" type="ORF">GEV33_011347</name>
</gene>
<keyword evidence="1" id="KW-0812">Transmembrane</keyword>
<feature type="transmembrane region" description="Helical" evidence="1">
    <location>
        <begin position="405"/>
        <end position="429"/>
    </location>
</feature>
<proteinExistence type="predicted"/>
<protein>
    <recommendedName>
        <fullName evidence="4">Transmembrane protein</fullName>
    </recommendedName>
</protein>
<keyword evidence="3" id="KW-1185">Reference proteome</keyword>